<gene>
    <name evidence="13" type="ORF">EJ02DRAFT_463597</name>
</gene>
<evidence type="ECO:0000256" key="10">
    <source>
        <dbReference type="PIRSR" id="PIRSR610347-2"/>
    </source>
</evidence>
<dbReference type="PANTHER" id="PTHR12415">
    <property type="entry name" value="TYROSYL-DNA PHOSPHODIESTERASE 1"/>
    <property type="match status" value="1"/>
</dbReference>
<evidence type="ECO:0000256" key="4">
    <source>
        <dbReference type="ARBA" id="ARBA00022763"/>
    </source>
</evidence>
<dbReference type="Gene3D" id="3.30.870.10">
    <property type="entry name" value="Endonuclease Chain A"/>
    <property type="match status" value="2"/>
</dbReference>
<feature type="active site" description="Proton donor/acceptor" evidence="9">
    <location>
        <position position="470"/>
    </location>
</feature>
<evidence type="ECO:0000256" key="11">
    <source>
        <dbReference type="PIRSR" id="PIRSR610347-3"/>
    </source>
</evidence>
<evidence type="ECO:0000313" key="13">
    <source>
        <dbReference type="EMBL" id="KAF1945002.1"/>
    </source>
</evidence>
<dbReference type="GO" id="GO:0017005">
    <property type="term" value="F:3'-tyrosyl-DNA phosphodiesterase activity"/>
    <property type="evidence" value="ECO:0007669"/>
    <property type="project" value="TreeGrafter"/>
</dbReference>
<dbReference type="InterPro" id="IPR010347">
    <property type="entry name" value="Tdp1"/>
</dbReference>
<dbReference type="Proteomes" id="UP000800038">
    <property type="component" value="Unassembled WGS sequence"/>
</dbReference>
<keyword evidence="4" id="KW-0227">DNA damage</keyword>
<feature type="binding site" evidence="10">
    <location>
        <position position="198"/>
    </location>
    <ligand>
        <name>substrate</name>
    </ligand>
</feature>
<keyword evidence="6" id="KW-0269">Exonuclease</keyword>
<dbReference type="GO" id="GO:0004527">
    <property type="term" value="F:exonuclease activity"/>
    <property type="evidence" value="ECO:0007669"/>
    <property type="project" value="UniProtKB-KW"/>
</dbReference>
<dbReference type="GO" id="GO:0003690">
    <property type="term" value="F:double-stranded DNA binding"/>
    <property type="evidence" value="ECO:0007669"/>
    <property type="project" value="TreeGrafter"/>
</dbReference>
<sequence>MEVDPPAKRRKIDASSNEAATIEHAPNLHKGRDRPISPPFSRRGHDVAITPVKPTWGFDDVPHQTSAPLSSIDAREESEPERYADGDWETRFIPSPMQLTRIKKLASCQNIDAVGLRDLLGDPLIKECWNFNFLFDLDFVMQHFDSDVRDMVKVKIVHGFWKRDDENRIALLETAERYPNIELLSAYIPDPFGTHHSKMLILFRHDDTVQVVIHTANMIYRDWSNTTQAIWASPQLPLLHQTPSLSRPDSAAHPIGSGERFKVDLLQYLNAYERRTPGLTKQLNDYDFSSIRAAFIGSAPSRRKPAAASPSRVTSFGWLGLREILSSVPISKPKDDAPSHIVTQISSIATLGATPTWLSHFQSILACYSTKPTVALTEAPNFFAKRENNTTKKAPPPKHSIIFPTPEEIRTSLDGYASGHSVHWKLQSPQQQKQLEYMRPLLCHWKHPSTSIETSNEPRRKAGRENAAPHIKTYVRFSTEEHNTMDWVMMTSANFSKQAWGDVVNKKDEIWIQSWETGVVIWPALFARPTQAVEDVVMVPVFGRDMPGPGDVQGPEDICMGAAEATGPKTVIGFRMPYDLPLSPYAADEKPWCATMKYQEPDRYGHSWGGYGN</sequence>
<evidence type="ECO:0000256" key="9">
    <source>
        <dbReference type="PIRSR" id="PIRSR610347-1"/>
    </source>
</evidence>
<dbReference type="GO" id="GO:0003697">
    <property type="term" value="F:single-stranded DNA binding"/>
    <property type="evidence" value="ECO:0007669"/>
    <property type="project" value="TreeGrafter"/>
</dbReference>
<keyword evidence="7" id="KW-0234">DNA repair</keyword>
<feature type="compositionally biased region" description="Basic and acidic residues" evidence="12">
    <location>
        <begin position="73"/>
        <end position="83"/>
    </location>
</feature>
<feature type="binding site" evidence="10">
    <location>
        <position position="472"/>
    </location>
    <ligand>
        <name>substrate</name>
    </ligand>
</feature>
<evidence type="ECO:0000256" key="5">
    <source>
        <dbReference type="ARBA" id="ARBA00022801"/>
    </source>
</evidence>
<organism evidence="13 14">
    <name type="scientific">Clathrospora elynae</name>
    <dbReference type="NCBI Taxonomy" id="706981"/>
    <lineage>
        <taxon>Eukaryota</taxon>
        <taxon>Fungi</taxon>
        <taxon>Dikarya</taxon>
        <taxon>Ascomycota</taxon>
        <taxon>Pezizomycotina</taxon>
        <taxon>Dothideomycetes</taxon>
        <taxon>Pleosporomycetidae</taxon>
        <taxon>Pleosporales</taxon>
        <taxon>Diademaceae</taxon>
        <taxon>Clathrospora</taxon>
    </lineage>
</organism>
<reference evidence="13" key="1">
    <citation type="journal article" date="2020" name="Stud. Mycol.">
        <title>101 Dothideomycetes genomes: a test case for predicting lifestyles and emergence of pathogens.</title>
        <authorList>
            <person name="Haridas S."/>
            <person name="Albert R."/>
            <person name="Binder M."/>
            <person name="Bloem J."/>
            <person name="Labutti K."/>
            <person name="Salamov A."/>
            <person name="Andreopoulos B."/>
            <person name="Baker S."/>
            <person name="Barry K."/>
            <person name="Bills G."/>
            <person name="Bluhm B."/>
            <person name="Cannon C."/>
            <person name="Castanera R."/>
            <person name="Culley D."/>
            <person name="Daum C."/>
            <person name="Ezra D."/>
            <person name="Gonzalez J."/>
            <person name="Henrissat B."/>
            <person name="Kuo A."/>
            <person name="Liang C."/>
            <person name="Lipzen A."/>
            <person name="Lutzoni F."/>
            <person name="Magnuson J."/>
            <person name="Mondo S."/>
            <person name="Nolan M."/>
            <person name="Ohm R."/>
            <person name="Pangilinan J."/>
            <person name="Park H.-J."/>
            <person name="Ramirez L."/>
            <person name="Alfaro M."/>
            <person name="Sun H."/>
            <person name="Tritt A."/>
            <person name="Yoshinaga Y."/>
            <person name="Zwiers L.-H."/>
            <person name="Turgeon B."/>
            <person name="Goodwin S."/>
            <person name="Spatafora J."/>
            <person name="Crous P."/>
            <person name="Grigoriev I."/>
        </authorList>
    </citation>
    <scope>NUCLEOTIDE SEQUENCE</scope>
    <source>
        <strain evidence="13">CBS 161.51</strain>
    </source>
</reference>
<dbReference type="PANTHER" id="PTHR12415:SF0">
    <property type="entry name" value="TYROSYL-DNA PHOSPHODIESTERASE 1"/>
    <property type="match status" value="1"/>
</dbReference>
<feature type="region of interest" description="Disordered" evidence="12">
    <location>
        <begin position="58"/>
        <end position="83"/>
    </location>
</feature>
<dbReference type="GO" id="GO:0005634">
    <property type="term" value="C:nucleus"/>
    <property type="evidence" value="ECO:0007669"/>
    <property type="project" value="UniProtKB-SubCell"/>
</dbReference>
<evidence type="ECO:0000256" key="2">
    <source>
        <dbReference type="ARBA" id="ARBA00010205"/>
    </source>
</evidence>
<evidence type="ECO:0000256" key="7">
    <source>
        <dbReference type="ARBA" id="ARBA00023204"/>
    </source>
</evidence>
<accession>A0A6A5SZA2</accession>
<keyword evidence="8" id="KW-0539">Nucleus</keyword>
<dbReference type="SUPFAM" id="SSF56024">
    <property type="entry name" value="Phospholipase D/nuclease"/>
    <property type="match status" value="2"/>
</dbReference>
<name>A0A6A5SZA2_9PLEO</name>
<dbReference type="AlphaFoldDB" id="A0A6A5SZA2"/>
<comment type="subcellular location">
    <subcellularLocation>
        <location evidence="1">Nucleus</location>
    </subcellularLocation>
</comment>
<dbReference type="OrthoDB" id="47785at2759"/>
<evidence type="ECO:0000256" key="3">
    <source>
        <dbReference type="ARBA" id="ARBA00022722"/>
    </source>
</evidence>
<dbReference type="CDD" id="cd09194">
    <property type="entry name" value="PLDc_yTdp1_1"/>
    <property type="match status" value="1"/>
</dbReference>
<protein>
    <submittedName>
        <fullName evidence="13">Tyrosyl-DNA phosphodiesterase 1</fullName>
    </submittedName>
</protein>
<evidence type="ECO:0000256" key="6">
    <source>
        <dbReference type="ARBA" id="ARBA00022839"/>
    </source>
</evidence>
<keyword evidence="3" id="KW-0540">Nuclease</keyword>
<dbReference type="Pfam" id="PF06087">
    <property type="entry name" value="Tyr-DNA_phospho"/>
    <property type="match status" value="1"/>
</dbReference>
<dbReference type="GO" id="GO:0006281">
    <property type="term" value="P:DNA repair"/>
    <property type="evidence" value="ECO:0007669"/>
    <property type="project" value="UniProtKB-KW"/>
</dbReference>
<keyword evidence="14" id="KW-1185">Reference proteome</keyword>
<comment type="similarity">
    <text evidence="2">Belongs to the tyrosyl-DNA phosphodiesterase family.</text>
</comment>
<feature type="active site" description="Nucleophile" evidence="9">
    <location>
        <position position="196"/>
    </location>
</feature>
<evidence type="ECO:0000256" key="1">
    <source>
        <dbReference type="ARBA" id="ARBA00004123"/>
    </source>
</evidence>
<evidence type="ECO:0000313" key="14">
    <source>
        <dbReference type="Proteomes" id="UP000800038"/>
    </source>
</evidence>
<evidence type="ECO:0000256" key="8">
    <source>
        <dbReference type="ARBA" id="ARBA00023242"/>
    </source>
</evidence>
<dbReference type="EMBL" id="ML976012">
    <property type="protein sequence ID" value="KAF1945002.1"/>
    <property type="molecule type" value="Genomic_DNA"/>
</dbReference>
<feature type="site" description="Interaction with DNA" evidence="11">
    <location>
        <position position="496"/>
    </location>
</feature>
<dbReference type="FunFam" id="3.30.870.10:FF:000038">
    <property type="entry name" value="Probable tyrosyl-DNA phosphodiesterase"/>
    <property type="match status" value="1"/>
</dbReference>
<keyword evidence="5" id="KW-0378">Hydrolase</keyword>
<feature type="region of interest" description="Disordered" evidence="12">
    <location>
        <begin position="1"/>
        <end position="46"/>
    </location>
</feature>
<dbReference type="CDD" id="cd09123">
    <property type="entry name" value="PLDc_Tdp1_2"/>
    <property type="match status" value="1"/>
</dbReference>
<evidence type="ECO:0000256" key="12">
    <source>
        <dbReference type="SAM" id="MobiDB-lite"/>
    </source>
</evidence>
<proteinExistence type="inferred from homology"/>